<dbReference type="EMBL" id="AEPE02000006">
    <property type="protein sequence ID" value="EFZ36298.1"/>
    <property type="molecule type" value="Genomic_DNA"/>
</dbReference>
<dbReference type="Gene3D" id="1.20.5.620">
    <property type="entry name" value="F1F0 ATP synthase subunit B, membrane domain"/>
    <property type="match status" value="1"/>
</dbReference>
<dbReference type="NCBIfam" id="TIGR01144">
    <property type="entry name" value="ATP_synt_b"/>
    <property type="match status" value="1"/>
</dbReference>
<dbReference type="InterPro" id="IPR002146">
    <property type="entry name" value="ATP_synth_b/b'su_bac/chlpt"/>
</dbReference>
<keyword evidence="9 15" id="KW-0472">Membrane</keyword>
<comment type="subunit">
    <text evidence="13">F-type ATPases have 2 components, F(1) - the catalytic core - and F(0) - the membrane proton channel. F(1) has five subunits: alpha(3), beta(3), gamma(1), delta(1), epsilon(1). F(0) has four main subunits: a(1), b(2) and c(10-14). The alpha and beta chains form an alternating ring which encloses part of the gamma chain. F(1) is attached to F(0) by a central stalk formed by the gamma and epsilon chains, while a peripheral stalk is formed by the delta and b chains.</text>
</comment>
<evidence type="ECO:0000256" key="16">
    <source>
        <dbReference type="RuleBase" id="RU003848"/>
    </source>
</evidence>
<keyword evidence="17" id="KW-0175">Coiled coil</keyword>
<dbReference type="GO" id="GO:0046961">
    <property type="term" value="F:proton-transporting ATPase activity, rotational mechanism"/>
    <property type="evidence" value="ECO:0007669"/>
    <property type="project" value="TreeGrafter"/>
</dbReference>
<sequence>MNNFPSILTPDFGLLFWMFLAFLVVFGVLATFGFPAIIKMVEGRKQYIDDSLRKAHEASERLDNIKQEGDAILQEAREKQAQVINEAAVTRDAIVEKAQAKAHEESARIISDAKAQIENDKQNAVRDIRTQVAELSIQIAENILREKLSSNDMQMEMIDRLLDEVSKGKNKD</sequence>
<accession>E7RSU7</accession>
<keyword evidence="10 15" id="KW-0066">ATP synthesis</keyword>
<keyword evidence="8 15" id="KW-0406">Ion transport</keyword>
<evidence type="ECO:0000256" key="17">
    <source>
        <dbReference type="SAM" id="Coils"/>
    </source>
</evidence>
<dbReference type="SUPFAM" id="SSF81573">
    <property type="entry name" value="F1F0 ATP synthase subunit B, membrane domain"/>
    <property type="match status" value="1"/>
</dbReference>
<dbReference type="PANTHER" id="PTHR33445:SF1">
    <property type="entry name" value="ATP SYNTHASE SUBUNIT B"/>
    <property type="match status" value="1"/>
</dbReference>
<dbReference type="AlphaFoldDB" id="E7RSU7"/>
<evidence type="ECO:0000256" key="14">
    <source>
        <dbReference type="ARBA" id="ARBA00037847"/>
    </source>
</evidence>
<feature type="transmembrane region" description="Helical" evidence="15">
    <location>
        <begin position="12"/>
        <end position="38"/>
    </location>
</feature>
<evidence type="ECO:0000256" key="15">
    <source>
        <dbReference type="HAMAP-Rule" id="MF_01398"/>
    </source>
</evidence>
<evidence type="ECO:0000256" key="7">
    <source>
        <dbReference type="ARBA" id="ARBA00022989"/>
    </source>
</evidence>
<feature type="coiled-coil region" evidence="17">
    <location>
        <begin position="48"/>
        <end position="82"/>
    </location>
</feature>
<dbReference type="HOGENOM" id="CLU_079215_4_1_10"/>
<dbReference type="HAMAP" id="MF_01398">
    <property type="entry name" value="ATP_synth_b_bprime"/>
    <property type="match status" value="1"/>
</dbReference>
<evidence type="ECO:0000256" key="6">
    <source>
        <dbReference type="ARBA" id="ARBA00022781"/>
    </source>
</evidence>
<dbReference type="PANTHER" id="PTHR33445">
    <property type="entry name" value="ATP SYNTHASE SUBUNIT B', CHLOROPLASTIC"/>
    <property type="match status" value="1"/>
</dbReference>
<evidence type="ECO:0000313" key="18">
    <source>
        <dbReference type="EMBL" id="EFZ36298.1"/>
    </source>
</evidence>
<evidence type="ECO:0000256" key="3">
    <source>
        <dbReference type="ARBA" id="ARBA00022475"/>
    </source>
</evidence>
<dbReference type="InterPro" id="IPR005864">
    <property type="entry name" value="ATP_synth_F0_bsu_bac"/>
</dbReference>
<comment type="subunit">
    <text evidence="15">F-type ATPases have 2 components, F(1) - the catalytic core - and F(0) - the membrane proton channel. F(1) has five subunits: alpha(3), beta(3), gamma(1), delta(1), epsilon(1). F(0) has three main subunits: a(1), b(2) and c(10-14). The alpha and beta chains form an alternating ring which encloses part of the gamma chain. F(1) is attached to F(0) by a central stalk formed by the gamma and epsilon chains, while a peripheral stalk is formed by the delta and b chains.</text>
</comment>
<keyword evidence="7 15" id="KW-1133">Transmembrane helix</keyword>
<proteinExistence type="inferred from homology"/>
<keyword evidence="6 15" id="KW-0375">Hydrogen ion transport</keyword>
<evidence type="ECO:0000256" key="2">
    <source>
        <dbReference type="ARBA" id="ARBA00022448"/>
    </source>
</evidence>
<keyword evidence="2 15" id="KW-0813">Transport</keyword>
<dbReference type="Proteomes" id="UP000005580">
    <property type="component" value="Unassembled WGS sequence"/>
</dbReference>
<dbReference type="Pfam" id="PF00430">
    <property type="entry name" value="ATP-synt_B"/>
    <property type="match status" value="1"/>
</dbReference>
<evidence type="ECO:0000256" key="13">
    <source>
        <dbReference type="ARBA" id="ARBA00026054"/>
    </source>
</evidence>
<evidence type="ECO:0000256" key="8">
    <source>
        <dbReference type="ARBA" id="ARBA00023065"/>
    </source>
</evidence>
<reference evidence="18" key="1">
    <citation type="submission" date="2011-01" db="EMBL/GenBank/DDBJ databases">
        <authorList>
            <person name="Muzny D."/>
            <person name="Qin X."/>
            <person name="Buhay C."/>
            <person name="Dugan-Rocha S."/>
            <person name="Ding Y."/>
            <person name="Chen G."/>
            <person name="Hawes A."/>
            <person name="Holder M."/>
            <person name="Jhangiani S."/>
            <person name="Johnson A."/>
            <person name="Khan Z."/>
            <person name="Li Z."/>
            <person name="Liu W."/>
            <person name="Liu X."/>
            <person name="Perez L."/>
            <person name="Shen H."/>
            <person name="Wang Q."/>
            <person name="Watt J."/>
            <person name="Xi L."/>
            <person name="Xin Y."/>
            <person name="Zhou J."/>
            <person name="Deng J."/>
            <person name="Jiang H."/>
            <person name="Liu Y."/>
            <person name="Qu J."/>
            <person name="Song X.-Z."/>
            <person name="Zhang L."/>
            <person name="Villasana D."/>
            <person name="Johnson A."/>
            <person name="Liu J."/>
            <person name="Liyanage D."/>
            <person name="Lorensuhewa L."/>
            <person name="Robinson T."/>
            <person name="Song A."/>
            <person name="Song B.-B."/>
            <person name="Dinh H."/>
            <person name="Thornton R."/>
            <person name="Coyle M."/>
            <person name="Francisco L."/>
            <person name="Jackson L."/>
            <person name="Javaid M."/>
            <person name="Korchina V."/>
            <person name="Kovar C."/>
            <person name="Mata R."/>
            <person name="Mathew T."/>
            <person name="Ngo R."/>
            <person name="Nguyen L."/>
            <person name="Nguyen N."/>
            <person name="Okwuonu G."/>
            <person name="Ongeri F."/>
            <person name="Pham C."/>
            <person name="Simmons D."/>
            <person name="Wilczek-Boney K."/>
            <person name="Hale W."/>
            <person name="Jakkamsetti A."/>
            <person name="Pham P."/>
            <person name="Ruth R."/>
            <person name="San Lucas F."/>
            <person name="Warren J."/>
            <person name="Zhang J."/>
            <person name="Zhao Z."/>
            <person name="Zhou C."/>
            <person name="Zhu D."/>
            <person name="Lee S."/>
            <person name="Bess C."/>
            <person name="Blankenburg K."/>
            <person name="Forbes L."/>
            <person name="Fu Q."/>
            <person name="Gubbala S."/>
            <person name="Hirani K."/>
            <person name="Jayaseelan J.C."/>
            <person name="Lara F."/>
            <person name="Munidasa M."/>
            <person name="Palculict T."/>
            <person name="Patil S."/>
            <person name="Pu L.-L."/>
            <person name="Saada N."/>
            <person name="Tang L."/>
            <person name="Weissenberger G."/>
            <person name="Zhu Y."/>
            <person name="Hemphill L."/>
            <person name="Shang Y."/>
            <person name="Youmans B."/>
            <person name="Ayvaz T."/>
            <person name="Ross M."/>
            <person name="Santibanez J."/>
            <person name="Aqrawi P."/>
            <person name="Gross S."/>
            <person name="Joshi V."/>
            <person name="Fowler G."/>
            <person name="Nazareth L."/>
            <person name="Reid J."/>
            <person name="Worley K."/>
            <person name="Petrosino J."/>
            <person name="Highlander S."/>
            <person name="Gibbs R."/>
        </authorList>
    </citation>
    <scope>NUCLEOTIDE SEQUENCE [LARGE SCALE GENOMIC DNA]</scope>
    <source>
        <strain evidence="18">ATCC 33269</strain>
    </source>
</reference>
<comment type="similarity">
    <text evidence="1 15 16">Belongs to the ATPase B chain family.</text>
</comment>
<evidence type="ECO:0000256" key="5">
    <source>
        <dbReference type="ARBA" id="ARBA00022692"/>
    </source>
</evidence>
<evidence type="ECO:0000256" key="10">
    <source>
        <dbReference type="ARBA" id="ARBA00023310"/>
    </source>
</evidence>
<evidence type="ECO:0000256" key="4">
    <source>
        <dbReference type="ARBA" id="ARBA00022547"/>
    </source>
</evidence>
<dbReference type="RefSeq" id="WP_004370601.1">
    <property type="nucleotide sequence ID" value="NZ_GL833119.1"/>
</dbReference>
<evidence type="ECO:0000256" key="12">
    <source>
        <dbReference type="ARBA" id="ARBA00025614"/>
    </source>
</evidence>
<keyword evidence="19" id="KW-1185">Reference proteome</keyword>
<comment type="function">
    <text evidence="12">Component of the F(0) channel, it forms part of the peripheral stalk, linking F(1) to F(0). The b'-subunit is a diverged and duplicated form of b found in plants and photosynthetic bacteria.</text>
</comment>
<dbReference type="InterPro" id="IPR050059">
    <property type="entry name" value="ATP_synthase_B_chain"/>
</dbReference>
<evidence type="ECO:0000256" key="9">
    <source>
        <dbReference type="ARBA" id="ARBA00023136"/>
    </source>
</evidence>
<name>E7RSU7_9BACT</name>
<dbReference type="GO" id="GO:0045259">
    <property type="term" value="C:proton-transporting ATP synthase complex"/>
    <property type="evidence" value="ECO:0007669"/>
    <property type="project" value="UniProtKB-KW"/>
</dbReference>
<dbReference type="CDD" id="cd06503">
    <property type="entry name" value="ATP-synt_Fo_b"/>
    <property type="match status" value="1"/>
</dbReference>
<dbReference type="GO" id="GO:0046933">
    <property type="term" value="F:proton-transporting ATP synthase activity, rotational mechanism"/>
    <property type="evidence" value="ECO:0007669"/>
    <property type="project" value="UniProtKB-UniRule"/>
</dbReference>
<protein>
    <recommendedName>
        <fullName evidence="15">ATP synthase subunit b</fullName>
    </recommendedName>
    <alternativeName>
        <fullName evidence="15">ATP synthase F(0) sector subunit b</fullName>
    </alternativeName>
    <alternativeName>
        <fullName evidence="15">ATPase subunit I</fullName>
    </alternativeName>
    <alternativeName>
        <fullName evidence="15">F-type ATPase subunit b</fullName>
        <shortName evidence="15">F-ATPase subunit b</shortName>
    </alternativeName>
</protein>
<keyword evidence="4 15" id="KW-0138">CF(0)</keyword>
<keyword evidence="18" id="KW-0378">Hydrolase</keyword>
<dbReference type="InterPro" id="IPR028987">
    <property type="entry name" value="ATP_synth_B-like_membr_sf"/>
</dbReference>
<gene>
    <name evidence="15 18" type="primary">atpF</name>
    <name evidence="18" type="ORF">HMPREF0663_12365</name>
</gene>
<comment type="subcellular location">
    <subcellularLocation>
        <location evidence="15">Cell membrane</location>
        <topology evidence="15">Single-pass membrane protein</topology>
    </subcellularLocation>
    <subcellularLocation>
        <location evidence="14">Endomembrane system</location>
        <topology evidence="14">Single-pass membrane protein</topology>
    </subcellularLocation>
</comment>
<keyword evidence="3 15" id="KW-1003">Cell membrane</keyword>
<evidence type="ECO:0000313" key="19">
    <source>
        <dbReference type="Proteomes" id="UP000005580"/>
    </source>
</evidence>
<comment type="caution">
    <text evidence="18">The sequence shown here is derived from an EMBL/GenBank/DDBJ whole genome shotgun (WGS) entry which is preliminary data.</text>
</comment>
<dbReference type="GO" id="GO:0005886">
    <property type="term" value="C:plasma membrane"/>
    <property type="evidence" value="ECO:0007669"/>
    <property type="project" value="UniProtKB-SubCell"/>
</dbReference>
<dbReference type="STRING" id="28134.SAMN05444288_0969"/>
<evidence type="ECO:0000256" key="11">
    <source>
        <dbReference type="ARBA" id="ARBA00025198"/>
    </source>
</evidence>
<dbReference type="eggNOG" id="COG0711">
    <property type="taxonomic scope" value="Bacteria"/>
</dbReference>
<keyword evidence="5 15" id="KW-0812">Transmembrane</keyword>
<dbReference type="GO" id="GO:0016787">
    <property type="term" value="F:hydrolase activity"/>
    <property type="evidence" value="ECO:0007669"/>
    <property type="project" value="UniProtKB-KW"/>
</dbReference>
<comment type="function">
    <text evidence="11 15">F(1)F(0) ATP synthase produces ATP from ADP in the presence of a proton or sodium gradient. F-type ATPases consist of two structural domains, F(1) containing the extramembraneous catalytic core and F(0) containing the membrane proton channel, linked together by a central stalk and a peripheral stalk. During catalysis, ATP synthesis in the catalytic domain of F(1) is coupled via a rotary mechanism of the central stalk subunits to proton translocation.</text>
</comment>
<organism evidence="18 19">
    <name type="scientific">Hoylesella oralis ATCC 33269</name>
    <dbReference type="NCBI Taxonomy" id="873533"/>
    <lineage>
        <taxon>Bacteria</taxon>
        <taxon>Pseudomonadati</taxon>
        <taxon>Bacteroidota</taxon>
        <taxon>Bacteroidia</taxon>
        <taxon>Bacteroidales</taxon>
        <taxon>Prevotellaceae</taxon>
        <taxon>Hoylesella</taxon>
    </lineage>
</organism>
<evidence type="ECO:0000256" key="1">
    <source>
        <dbReference type="ARBA" id="ARBA00005513"/>
    </source>
</evidence>
<dbReference type="GO" id="GO:0012505">
    <property type="term" value="C:endomembrane system"/>
    <property type="evidence" value="ECO:0007669"/>
    <property type="project" value="UniProtKB-SubCell"/>
</dbReference>